<reference evidence="9" key="1">
    <citation type="submission" date="2023-03" db="EMBL/GenBank/DDBJ databases">
        <title>Massive genome expansion in bonnet fungi (Mycena s.s.) driven by repeated elements and novel gene families across ecological guilds.</title>
        <authorList>
            <consortium name="Lawrence Berkeley National Laboratory"/>
            <person name="Harder C.B."/>
            <person name="Miyauchi S."/>
            <person name="Viragh M."/>
            <person name="Kuo A."/>
            <person name="Thoen E."/>
            <person name="Andreopoulos B."/>
            <person name="Lu D."/>
            <person name="Skrede I."/>
            <person name="Drula E."/>
            <person name="Henrissat B."/>
            <person name="Morin E."/>
            <person name="Kohler A."/>
            <person name="Barry K."/>
            <person name="LaButti K."/>
            <person name="Morin E."/>
            <person name="Salamov A."/>
            <person name="Lipzen A."/>
            <person name="Mereny Z."/>
            <person name="Hegedus B."/>
            <person name="Baldrian P."/>
            <person name="Stursova M."/>
            <person name="Weitz H."/>
            <person name="Taylor A."/>
            <person name="Grigoriev I.V."/>
            <person name="Nagy L.G."/>
            <person name="Martin F."/>
            <person name="Kauserud H."/>
        </authorList>
    </citation>
    <scope>NUCLEOTIDE SEQUENCE</scope>
    <source>
        <strain evidence="9">9144</strain>
    </source>
</reference>
<protein>
    <recommendedName>
        <fullName evidence="8">Cytochrome b561 domain-containing protein</fullName>
    </recommendedName>
</protein>
<evidence type="ECO:0000256" key="7">
    <source>
        <dbReference type="SAM" id="Phobius"/>
    </source>
</evidence>
<feature type="transmembrane region" description="Helical" evidence="7">
    <location>
        <begin position="128"/>
        <end position="152"/>
    </location>
</feature>
<dbReference type="GO" id="GO:0016020">
    <property type="term" value="C:membrane"/>
    <property type="evidence" value="ECO:0007669"/>
    <property type="project" value="UniProtKB-SubCell"/>
</dbReference>
<keyword evidence="10" id="KW-1185">Reference proteome</keyword>
<feature type="transmembrane region" description="Helical" evidence="7">
    <location>
        <begin position="53"/>
        <end position="74"/>
    </location>
</feature>
<dbReference type="Pfam" id="PF03188">
    <property type="entry name" value="Cytochrom_B561"/>
    <property type="match status" value="1"/>
</dbReference>
<evidence type="ECO:0000256" key="5">
    <source>
        <dbReference type="ARBA" id="ARBA00022989"/>
    </source>
</evidence>
<feature type="transmembrane region" description="Helical" evidence="7">
    <location>
        <begin position="94"/>
        <end position="116"/>
    </location>
</feature>
<dbReference type="EMBL" id="JARJCW010000047">
    <property type="protein sequence ID" value="KAJ7204511.1"/>
    <property type="molecule type" value="Genomic_DNA"/>
</dbReference>
<keyword evidence="6 7" id="KW-0472">Membrane</keyword>
<comment type="caution">
    <text evidence="9">The sequence shown here is derived from an EMBL/GenBank/DDBJ whole genome shotgun (WGS) entry which is preliminary data.</text>
</comment>
<dbReference type="PANTHER" id="PTHR47797:SF3">
    <property type="entry name" value="CYTOCHROME B561 DOMAIN-CONTAINING PROTEIN"/>
    <property type="match status" value="1"/>
</dbReference>
<evidence type="ECO:0000256" key="2">
    <source>
        <dbReference type="ARBA" id="ARBA00022448"/>
    </source>
</evidence>
<feature type="transmembrane region" description="Helical" evidence="7">
    <location>
        <begin position="26"/>
        <end position="46"/>
    </location>
</feature>
<evidence type="ECO:0000259" key="8">
    <source>
        <dbReference type="PROSITE" id="PS50939"/>
    </source>
</evidence>
<keyword evidence="4" id="KW-0249">Electron transport</keyword>
<evidence type="ECO:0000313" key="9">
    <source>
        <dbReference type="EMBL" id="KAJ7204511.1"/>
    </source>
</evidence>
<dbReference type="AlphaFoldDB" id="A0AAD6VAT4"/>
<feature type="domain" description="Cytochrome b561" evidence="8">
    <location>
        <begin position="1"/>
        <end position="191"/>
    </location>
</feature>
<keyword evidence="3 7" id="KW-0812">Transmembrane</keyword>
<gene>
    <name evidence="9" type="ORF">GGX14DRAFT_647408</name>
</gene>
<dbReference type="PROSITE" id="PS50939">
    <property type="entry name" value="CYTOCHROME_B561"/>
    <property type="match status" value="1"/>
</dbReference>
<evidence type="ECO:0000256" key="1">
    <source>
        <dbReference type="ARBA" id="ARBA00004370"/>
    </source>
</evidence>
<keyword evidence="2" id="KW-0813">Transport</keyword>
<dbReference type="Gene3D" id="1.20.120.1770">
    <property type="match status" value="1"/>
</dbReference>
<sequence>MHGRNEVLDIPFPLQPVEIKARNHGIILAVGFLILLPIGVLIARYTRTFNPHWFWSHASIQLVLSGPVIFYGWAQGYQVARQLELQNLNDPHQKIGIALLALYVTQLLLGAFVHFVKLPRLFRGHRAPWNYLHVALGLAILGLAAYQVHYGFTIEWEFALQGLHTVTPRAMHAWLALVIVFWVLYFLGMGLLPRQYKQEAAARQRARTDRSYGKDDTMEMHP</sequence>
<accession>A0AAD6VAT4</accession>
<evidence type="ECO:0000256" key="6">
    <source>
        <dbReference type="ARBA" id="ARBA00023136"/>
    </source>
</evidence>
<proteinExistence type="predicted"/>
<dbReference type="InterPro" id="IPR006593">
    <property type="entry name" value="Cyt_b561/ferric_Rdtase_TM"/>
</dbReference>
<comment type="subcellular location">
    <subcellularLocation>
        <location evidence="1">Membrane</location>
    </subcellularLocation>
</comment>
<dbReference type="SMART" id="SM00665">
    <property type="entry name" value="B561"/>
    <property type="match status" value="1"/>
</dbReference>
<keyword evidence="5 7" id="KW-1133">Transmembrane helix</keyword>
<evidence type="ECO:0000256" key="4">
    <source>
        <dbReference type="ARBA" id="ARBA00022982"/>
    </source>
</evidence>
<dbReference type="Proteomes" id="UP001219525">
    <property type="component" value="Unassembled WGS sequence"/>
</dbReference>
<name>A0AAD6VAT4_9AGAR</name>
<feature type="transmembrane region" description="Helical" evidence="7">
    <location>
        <begin position="172"/>
        <end position="192"/>
    </location>
</feature>
<evidence type="ECO:0000256" key="3">
    <source>
        <dbReference type="ARBA" id="ARBA00022692"/>
    </source>
</evidence>
<dbReference type="PANTHER" id="PTHR47797">
    <property type="entry name" value="DEHYDROGENASE, PUTATIVE (AFU_ORTHOLOGUE AFUA_8G05805)-RELATED"/>
    <property type="match status" value="1"/>
</dbReference>
<evidence type="ECO:0000313" key="10">
    <source>
        <dbReference type="Proteomes" id="UP001219525"/>
    </source>
</evidence>
<organism evidence="9 10">
    <name type="scientific">Mycena pura</name>
    <dbReference type="NCBI Taxonomy" id="153505"/>
    <lineage>
        <taxon>Eukaryota</taxon>
        <taxon>Fungi</taxon>
        <taxon>Dikarya</taxon>
        <taxon>Basidiomycota</taxon>
        <taxon>Agaricomycotina</taxon>
        <taxon>Agaricomycetes</taxon>
        <taxon>Agaricomycetidae</taxon>
        <taxon>Agaricales</taxon>
        <taxon>Marasmiineae</taxon>
        <taxon>Mycenaceae</taxon>
        <taxon>Mycena</taxon>
    </lineage>
</organism>
<dbReference type="CDD" id="cd08760">
    <property type="entry name" value="Cyt_b561_FRRS1_like"/>
    <property type="match status" value="1"/>
</dbReference>